<comment type="caution">
    <text evidence="2">The sequence shown here is derived from an EMBL/GenBank/DDBJ whole genome shotgun (WGS) entry which is preliminary data.</text>
</comment>
<name>A0A8S1CPQ1_9INSE</name>
<dbReference type="Proteomes" id="UP000494165">
    <property type="component" value="Unassembled WGS sequence"/>
</dbReference>
<proteinExistence type="predicted"/>
<evidence type="ECO:0000256" key="1">
    <source>
        <dbReference type="SAM" id="MobiDB-lite"/>
    </source>
</evidence>
<evidence type="ECO:0000313" key="2">
    <source>
        <dbReference type="EMBL" id="CAB3370166.1"/>
    </source>
</evidence>
<keyword evidence="3" id="KW-1185">Reference proteome</keyword>
<dbReference type="EMBL" id="CADEPI010000050">
    <property type="protein sequence ID" value="CAB3370166.1"/>
    <property type="molecule type" value="Genomic_DNA"/>
</dbReference>
<gene>
    <name evidence="2" type="ORF">CLODIP_2_CD12151</name>
</gene>
<evidence type="ECO:0000313" key="3">
    <source>
        <dbReference type="Proteomes" id="UP000494165"/>
    </source>
</evidence>
<feature type="region of interest" description="Disordered" evidence="1">
    <location>
        <begin position="85"/>
        <end position="104"/>
    </location>
</feature>
<protein>
    <submittedName>
        <fullName evidence="2">Uncharacterized protein</fullName>
    </submittedName>
</protein>
<reference evidence="2 3" key="1">
    <citation type="submission" date="2020-04" db="EMBL/GenBank/DDBJ databases">
        <authorList>
            <person name="Alioto T."/>
            <person name="Alioto T."/>
            <person name="Gomez Garrido J."/>
        </authorList>
    </citation>
    <scope>NUCLEOTIDE SEQUENCE [LARGE SCALE GENOMIC DNA]</scope>
</reference>
<accession>A0A8S1CPQ1</accession>
<sequence length="158" mass="17804">MNGIWLKDFSISFPRGGGNPFGRMDLWAYLSGIRKEAQGAYKKRLPRRHSLSIAHSVRRSTREKMKSAPLLLLVVVAVVASLAEGAPSPPSRSQVESIPAEKHTGGAKEKRGALVLGSYGGYPAYYPSYYHYSYSYPYSYPYAYTYPYGYHPSYYYYG</sequence>
<dbReference type="AlphaFoldDB" id="A0A8S1CPQ1"/>
<organism evidence="2 3">
    <name type="scientific">Cloeon dipterum</name>
    <dbReference type="NCBI Taxonomy" id="197152"/>
    <lineage>
        <taxon>Eukaryota</taxon>
        <taxon>Metazoa</taxon>
        <taxon>Ecdysozoa</taxon>
        <taxon>Arthropoda</taxon>
        <taxon>Hexapoda</taxon>
        <taxon>Insecta</taxon>
        <taxon>Pterygota</taxon>
        <taxon>Palaeoptera</taxon>
        <taxon>Ephemeroptera</taxon>
        <taxon>Pisciforma</taxon>
        <taxon>Baetidae</taxon>
        <taxon>Cloeon</taxon>
    </lineage>
</organism>